<keyword evidence="1" id="KW-0472">Membrane</keyword>
<keyword evidence="1" id="KW-0812">Transmembrane</keyword>
<feature type="transmembrane region" description="Helical" evidence="1">
    <location>
        <begin position="166"/>
        <end position="188"/>
    </location>
</feature>
<keyword evidence="1" id="KW-1133">Transmembrane helix</keyword>
<dbReference type="AlphaFoldDB" id="A0A5J5A2P5"/>
<evidence type="ECO:0000256" key="1">
    <source>
        <dbReference type="SAM" id="Phobius"/>
    </source>
</evidence>
<proteinExistence type="predicted"/>
<sequence>MEVEAVQSILKVYEEASSQQVNYNKSAVVFNANTLQWDTNDVVDCLHVQPVVAHDKYLRLPSIIGRSKREVFNNIRERVWKKISRWKERLLSKAGKEVLLKVVTQAIPTYAMSCFKLPASSCIFLTLALRLIPSVCGFFLILLHIFTIAGAISGCTAASAGSNKWYAAHMVATVLTAILQGSISLLIFTRTAEFLGELKSYVREEDGAMILKLAGGLCVLIFCLEWVALALAFVLRYYAFVEGNTPISRNVKAQEDDHEIKDWQPFHV</sequence>
<accession>A0A5J5A2P5</accession>
<dbReference type="PANTHER" id="PTHR34124">
    <property type="entry name" value="F16B3.27 PROTEIN-RELATED"/>
    <property type="match status" value="1"/>
</dbReference>
<dbReference type="PANTHER" id="PTHR34124:SF2">
    <property type="entry name" value="F16B3.27 PROTEIN-RELATED"/>
    <property type="match status" value="1"/>
</dbReference>
<dbReference type="OrthoDB" id="1284989at2759"/>
<keyword evidence="3" id="KW-1185">Reference proteome</keyword>
<feature type="transmembrane region" description="Helical" evidence="1">
    <location>
        <begin position="209"/>
        <end position="235"/>
    </location>
</feature>
<gene>
    <name evidence="2" type="ORF">F0562_010691</name>
</gene>
<evidence type="ECO:0000313" key="2">
    <source>
        <dbReference type="EMBL" id="KAA8524268.1"/>
    </source>
</evidence>
<reference evidence="2 3" key="1">
    <citation type="submission" date="2019-09" db="EMBL/GenBank/DDBJ databases">
        <title>A chromosome-level genome assembly of the Chinese tupelo Nyssa sinensis.</title>
        <authorList>
            <person name="Yang X."/>
            <person name="Kang M."/>
            <person name="Yang Y."/>
            <person name="Xiong H."/>
            <person name="Wang M."/>
            <person name="Zhang Z."/>
            <person name="Wang Z."/>
            <person name="Wu H."/>
            <person name="Ma T."/>
            <person name="Liu J."/>
            <person name="Xi Z."/>
        </authorList>
    </citation>
    <scope>NUCLEOTIDE SEQUENCE [LARGE SCALE GENOMIC DNA]</scope>
    <source>
        <strain evidence="2">J267</strain>
        <tissue evidence="2">Leaf</tissue>
    </source>
</reference>
<evidence type="ECO:0000313" key="3">
    <source>
        <dbReference type="Proteomes" id="UP000325577"/>
    </source>
</evidence>
<feature type="transmembrane region" description="Helical" evidence="1">
    <location>
        <begin position="122"/>
        <end position="146"/>
    </location>
</feature>
<dbReference type="Proteomes" id="UP000325577">
    <property type="component" value="Linkage Group LG4"/>
</dbReference>
<dbReference type="EMBL" id="CM018047">
    <property type="protein sequence ID" value="KAA8524268.1"/>
    <property type="molecule type" value="Genomic_DNA"/>
</dbReference>
<organism evidence="2 3">
    <name type="scientific">Nyssa sinensis</name>
    <dbReference type="NCBI Taxonomy" id="561372"/>
    <lineage>
        <taxon>Eukaryota</taxon>
        <taxon>Viridiplantae</taxon>
        <taxon>Streptophyta</taxon>
        <taxon>Embryophyta</taxon>
        <taxon>Tracheophyta</taxon>
        <taxon>Spermatophyta</taxon>
        <taxon>Magnoliopsida</taxon>
        <taxon>eudicotyledons</taxon>
        <taxon>Gunneridae</taxon>
        <taxon>Pentapetalae</taxon>
        <taxon>asterids</taxon>
        <taxon>Cornales</taxon>
        <taxon>Nyssaceae</taxon>
        <taxon>Nyssa</taxon>
    </lineage>
</organism>
<name>A0A5J5A2P5_9ASTE</name>
<protein>
    <submittedName>
        <fullName evidence="2">Uncharacterized protein</fullName>
    </submittedName>
</protein>